<dbReference type="PRO" id="PR:O01483"/>
<gene>
    <name evidence="3 5" type="primary">ints-1</name>
    <name evidence="5" type="synonym">inst-1</name>
    <name evidence="5" type="ORF">C06A5.1</name>
    <name evidence="3" type="ORF">CELE_C06A5.1</name>
</gene>
<keyword evidence="4" id="KW-1185">Reference proteome</keyword>
<proteinExistence type="evidence at protein level"/>
<dbReference type="GO" id="GO:0032039">
    <property type="term" value="C:integrator complex"/>
    <property type="evidence" value="ECO:0000318"/>
    <property type="project" value="GO_Central"/>
</dbReference>
<dbReference type="InterPro" id="IPR038902">
    <property type="entry name" value="INTS1"/>
</dbReference>
<protein>
    <submittedName>
        <fullName evidence="3">Integrator complex subunit 1 RPB2-binding domain-containing protein</fullName>
    </submittedName>
</protein>
<dbReference type="Proteomes" id="UP000001940">
    <property type="component" value="Chromosome I"/>
</dbReference>
<dbReference type="HOGENOM" id="CLU_236617_0_0_1"/>
<dbReference type="Bgee" id="WBGene00015499">
    <property type="expression patterns" value="Expressed in adult organism and 3 other cell types or tissues"/>
</dbReference>
<dbReference type="InParanoid" id="O01483"/>
<dbReference type="WormBase" id="C06A5.1">
    <property type="protein sequence ID" value="CE45602"/>
    <property type="gene ID" value="WBGene00015499"/>
    <property type="gene designation" value="ints-1"/>
</dbReference>
<dbReference type="AGR" id="WB:WBGene00015499"/>
<dbReference type="PANTHER" id="PTHR21224:SF1">
    <property type="entry name" value="INTEGRATOR COMPLEX SUBUNIT 1"/>
    <property type="match status" value="1"/>
</dbReference>
<accession>O01483</accession>
<feature type="domain" description="Integrator complex subunit 1 RPB2-binding" evidence="2">
    <location>
        <begin position="986"/>
        <end position="1167"/>
    </location>
</feature>
<dbReference type="RefSeq" id="NP_491739.2">
    <property type="nucleotide sequence ID" value="NM_059338.3"/>
</dbReference>
<dbReference type="STRING" id="6239.C06A5.1.1"/>
<feature type="domain" description="Integrator complex subunit 1 RPB2-binding" evidence="2">
    <location>
        <begin position="278"/>
        <end position="441"/>
    </location>
</feature>
<name>O01483_CAEEL</name>
<dbReference type="PaxDb" id="6239-C06A5.1"/>
<dbReference type="PANTHER" id="PTHR21224">
    <property type="entry name" value="INTEGRATOR COMPLEX SUBUNIT 1"/>
    <property type="match status" value="1"/>
</dbReference>
<dbReference type="EMBL" id="BX284601">
    <property type="protein sequence ID" value="CCD61224.1"/>
    <property type="molecule type" value="Genomic_DNA"/>
</dbReference>
<dbReference type="CTD" id="182280"/>
<dbReference type="GeneID" id="182280"/>
<dbReference type="SMR" id="O01483"/>
<evidence type="ECO:0000313" key="3">
    <source>
        <dbReference type="EMBL" id="CCD61224.1"/>
    </source>
</evidence>
<evidence type="ECO:0000313" key="5">
    <source>
        <dbReference type="WormBase" id="C06A5.1"/>
    </source>
</evidence>
<dbReference type="AlphaFoldDB" id="O01483"/>
<evidence type="ECO:0000313" key="4">
    <source>
        <dbReference type="Proteomes" id="UP000001940"/>
    </source>
</evidence>
<reference evidence="3 4" key="1">
    <citation type="journal article" date="1998" name="Science">
        <title>Genome sequence of the nematode C. elegans: a platform for investigating biology.</title>
        <authorList>
            <consortium name="The C. elegans sequencing consortium"/>
            <person name="Sulson J.E."/>
            <person name="Waterston R."/>
        </authorList>
    </citation>
    <scope>NUCLEOTIDE SEQUENCE [LARGE SCALE GENOMIC DNA]</scope>
    <source>
        <strain evidence="3 4">Bristol N2</strain>
    </source>
</reference>
<dbReference type="Reactome" id="R-CEL-6807505">
    <property type="pathway name" value="RNA polymerase II transcribes snRNA genes"/>
</dbReference>
<feature type="region of interest" description="Disordered" evidence="1">
    <location>
        <begin position="1661"/>
        <end position="1711"/>
    </location>
</feature>
<sequence length="1884" mass="213727">MERKKHKRLNDTIMKPEDMKKAKLNHKLPTTSGGTGGPSTSGGVKAKLDFRSKTCIPPKPTLSNSANPSLQSSHLVRPNLDDQWKDFGDTINLNIETFQKSVQEAILAGHFTKIAKMFVAALKSFFVGEKLKVELRIMGTIAETVKNHGDKLNQIPLHRALLFVICNSRSYPDNILELFISIITSLARQQPILDKCYLTAFLHDSIGMSVGLGTMNRCSWIEKECSAELVKMILDPFETVYPFPAMYAQCQVENFAISEFLSFFSEKVGKSREKSPRSNLHQKQLDVFLEFLKPWFDTIRGEVLPKPLFRALCLLCGYEHIRLFIANRLEIWITLQKFHREISELLLVIGSNINAENHELDKEIIDILLKLNTKNMKTRTVVGPFTQAIKTICEVSRNVEIVLDSLFINETGPAQNRSPTNLQTIYMILQNQPTEATKALAVIISKELFKEKENCVKMLRAFMRELIRGFYHSKSGDFPFSVFAETLFNKVQRRGEPDEILSYAVDLIAQLPLATISSLLTTRENAFSIKFSVPTGTGDVPLIPVEARLARQKFECEFISYCEKVIEQLLKSRNLFFDEQVFIRSFSILLYLETQRDVYTGIEMAAVTDSEISNCIRIFGECGVSENMLLMICREETTQLPQKSQIDLISALTQRAALFHPKITTNPLIRITEPFKLIDSYLKMTIFPRKEAPRLDPPICNRKFYWTAWTTIILWIAAGTEIISFFEEIYSEYPILRYLIHCILCQKFEFPLEFEGKSVAMMNDEEAVAVDVETRVIEMYEKNMKRAVPAMSMEFPNRNSFRAPPLLDDIHLFADKFKLASRFSRCTSPPLLSRLISNVGSENSLFAVREMLSSDSTTAKILTAECIFHALMYYFDNQRIRDSDQNSTVVVKALIRQAEVNLKSIEPIEQDFLLHSFISSLASSNISTRSAAVNTCSRLFPSSEEDKAFDLVKLSNVPRFNARKLKYMEIIASAVLVESDSHLSNSYLQFLTINSMNTSDDHTVAHAICQTLSIDCIQLHTSLCEYFLQYVDTCLKNHQIKNITSLDTSLTCIEFGNQKIALSNEVPSAIVKLLSKYDNLQTAEKGISDPSFEGLLELFLSPNAIPNIIDRETGASNQFLSLQMRKEMLKSVEQRVVDAALIGLSEHDAQEFILVSRMSKETAEKVIKMAENMPLDRIDHQSLSNMYLLIRGYRMIGVQSGETLINRIKSQMDNLDAFIAKEEPMEIVEVNTNDMPTEFLIESMRIAESSSFSNQKEEKMDPNVIATWLKTNCSLAASTKNKETSIFSLPAAFIQSAMNDETSSIACLAHIEANLKFFLSFETAFQTLIVIIDSAANKFNFVRNRLENLATRLLKSVTPPESVAGILQKHAANSIKSVQKSIKPTPIKISTFAEFSKSIKNLKSSANSSEIKEKRLVDEFMIQFVEDKGEVIDSDDILIFIASIQSVYSGENAEITAERCLSNRWSAQLRKVVSSTILEKYYTQLCSIFVFRLISAYCKKYPLASYSEMFTLREPGNKEEFVLNRRAFDNCILYFCDVAADSHEYDLQIINLIAGLESQGGTDTGFYFGRALLETACANPKSVTRITAKRLLELLRDRLPYLSYRNGISSSIRVLTNVESRESCIRRCEQIVDRIVEMPIDLKMALSEDICEEERIKKDRIREKSEEAAENSKFGGKRSAGDRRGGGPPPKKGRFISAKDLPVPLGQQNDEDSINAEDVPVKREWIDTSHAMTRFVSLLREHPNFLKMKFPVLANYVSRVNAMNRKELAEENRVGKIELILQSVIVLCPHMAPDEMSSVDTALSNCLEFYEKHIDEGGFGIKEQTAFAELTIRACAEYLNHSFVEARSFLRDNRQLIDRVCKRCHDRYNVDLVLDNCGFGEPSL</sequence>
<dbReference type="PeptideAtlas" id="O01483"/>
<dbReference type="OMA" id="CNMRTAI"/>
<dbReference type="OrthoDB" id="19938at2759"/>
<keyword evidence="6" id="KW-1267">Proteomics identification</keyword>
<dbReference type="eggNOG" id="KOG4596">
    <property type="taxonomic scope" value="Eukaryota"/>
</dbReference>
<dbReference type="UCSC" id="C06A5.1">
    <property type="organism name" value="c. elegans"/>
</dbReference>
<evidence type="ECO:0000256" key="1">
    <source>
        <dbReference type="SAM" id="MobiDB-lite"/>
    </source>
</evidence>
<dbReference type="KEGG" id="cel:CELE_C06A5.1"/>
<evidence type="ECO:0007829" key="6">
    <source>
        <dbReference type="PeptideAtlas" id="O01483"/>
    </source>
</evidence>
<organism evidence="3 4">
    <name type="scientific">Caenorhabditis elegans</name>
    <dbReference type="NCBI Taxonomy" id="6239"/>
    <lineage>
        <taxon>Eukaryota</taxon>
        <taxon>Metazoa</taxon>
        <taxon>Ecdysozoa</taxon>
        <taxon>Nematoda</taxon>
        <taxon>Chromadorea</taxon>
        <taxon>Rhabditida</taxon>
        <taxon>Rhabditina</taxon>
        <taxon>Rhabditomorpha</taxon>
        <taxon>Rhabditoidea</taxon>
        <taxon>Rhabditidae</taxon>
        <taxon>Peloderinae</taxon>
        <taxon>Caenorhabditis</taxon>
    </lineage>
</organism>
<dbReference type="FunCoup" id="O01483">
    <property type="interactions" value="252"/>
</dbReference>
<dbReference type="InterPro" id="IPR022145">
    <property type="entry name" value="INTS1_RPB2-bd"/>
</dbReference>
<feature type="region of interest" description="Disordered" evidence="1">
    <location>
        <begin position="1"/>
        <end position="44"/>
    </location>
</feature>
<dbReference type="GO" id="GO:0034474">
    <property type="term" value="P:U2 snRNA 3'-end processing"/>
    <property type="evidence" value="ECO:0000318"/>
    <property type="project" value="GO_Central"/>
</dbReference>
<dbReference type="Pfam" id="PF12432">
    <property type="entry name" value="INTS1_RP2B-bd"/>
    <property type="match status" value="2"/>
</dbReference>
<evidence type="ECO:0000259" key="2">
    <source>
        <dbReference type="Pfam" id="PF12432"/>
    </source>
</evidence>